<dbReference type="Proteomes" id="UP000198287">
    <property type="component" value="Unassembled WGS sequence"/>
</dbReference>
<comment type="caution">
    <text evidence="2">The sequence shown here is derived from an EMBL/GenBank/DDBJ whole genome shotgun (WGS) entry which is preliminary data.</text>
</comment>
<feature type="compositionally biased region" description="Polar residues" evidence="1">
    <location>
        <begin position="218"/>
        <end position="243"/>
    </location>
</feature>
<dbReference type="AlphaFoldDB" id="A0A226E5P8"/>
<evidence type="ECO:0000256" key="1">
    <source>
        <dbReference type="SAM" id="MobiDB-lite"/>
    </source>
</evidence>
<keyword evidence="3" id="KW-1185">Reference proteome</keyword>
<feature type="compositionally biased region" description="Acidic residues" evidence="1">
    <location>
        <begin position="264"/>
        <end position="274"/>
    </location>
</feature>
<reference evidence="2 3" key="1">
    <citation type="submission" date="2015-12" db="EMBL/GenBank/DDBJ databases">
        <title>The genome of Folsomia candida.</title>
        <authorList>
            <person name="Faddeeva A."/>
            <person name="Derks M.F."/>
            <person name="Anvar Y."/>
            <person name="Smit S."/>
            <person name="Van Straalen N."/>
            <person name="Roelofs D."/>
        </authorList>
    </citation>
    <scope>NUCLEOTIDE SEQUENCE [LARGE SCALE GENOMIC DNA]</scope>
    <source>
        <strain evidence="2 3">VU population</strain>
        <tissue evidence="2">Whole body</tissue>
    </source>
</reference>
<feature type="region of interest" description="Disordered" evidence="1">
    <location>
        <begin position="160"/>
        <end position="186"/>
    </location>
</feature>
<protein>
    <submittedName>
        <fullName evidence="2">Uncharacterized protein</fullName>
    </submittedName>
</protein>
<name>A0A226E5P8_FOLCA</name>
<dbReference type="EMBL" id="LNIX01000007">
    <property type="protein sequence ID" value="OXA51866.1"/>
    <property type="molecule type" value="Genomic_DNA"/>
</dbReference>
<sequence length="592" mass="67318">MISFQFYLKPGFPVIILLQYLIVFTSCESGKLSLCSNREHFEFDPNLCPGGLLFKGGQHLLPEYCDTRGTGLDFYESCSNFEEENVMEDSVTNGKRLVRLVVPKQGYTKDEMAGANAGCSSPDNHCSHNTPQWLSDPYMSDDTFPFPVLNDISDLENAISQKMSPKIGRQSRTKRELSSLSSSHSPLLNMDDYVEKRIAEFVSTLNKWRRQAEEEVANNGTGNGQVESQEVTATTTTESSPLEQNEEAEQLSETSSPSPHVGNDDDDEAAEAVDGDVTKSTTDAPLTQFEIELRGVMKLVDTMENYHVGSREKLKTEKLFSSMFKIAGSVQSSRDRKIVPLQFLKTNEQLLSTAIHTMEPNQLIKIDRNLDLQVLDAVEQCQNSLGRKDGLRFIVDNNKCPPEVTLFIHPTTLKKIPLATIKKELPLDLIYNRDEEDYVLSVAWKVADIAYTSCYVYWMDNNMRTIPFKLFGFVENLFEQKTFQEAMYPANKDGLEKYNGVIPTEKELVDIMVDLDALVAAVHHVSRFKEYFTKPNNKKERNSDKKKNRRKSSIESLKYFEVFNAQAYCLQQLNSNLKPTYHNTYPRIMKIC</sequence>
<feature type="region of interest" description="Disordered" evidence="1">
    <location>
        <begin position="213"/>
        <end position="281"/>
    </location>
</feature>
<gene>
    <name evidence="2" type="ORF">Fcan01_13006</name>
</gene>
<organism evidence="2 3">
    <name type="scientific">Folsomia candida</name>
    <name type="common">Springtail</name>
    <dbReference type="NCBI Taxonomy" id="158441"/>
    <lineage>
        <taxon>Eukaryota</taxon>
        <taxon>Metazoa</taxon>
        <taxon>Ecdysozoa</taxon>
        <taxon>Arthropoda</taxon>
        <taxon>Hexapoda</taxon>
        <taxon>Collembola</taxon>
        <taxon>Entomobryomorpha</taxon>
        <taxon>Isotomoidea</taxon>
        <taxon>Isotomidae</taxon>
        <taxon>Proisotominae</taxon>
        <taxon>Folsomia</taxon>
    </lineage>
</organism>
<evidence type="ECO:0000313" key="3">
    <source>
        <dbReference type="Proteomes" id="UP000198287"/>
    </source>
</evidence>
<evidence type="ECO:0000313" key="2">
    <source>
        <dbReference type="EMBL" id="OXA51866.1"/>
    </source>
</evidence>
<accession>A0A226E5P8</accession>
<proteinExistence type="predicted"/>